<feature type="region of interest" description="Disordered" evidence="1">
    <location>
        <begin position="758"/>
        <end position="779"/>
    </location>
</feature>
<keyword evidence="5" id="KW-1185">Reference proteome</keyword>
<feature type="compositionally biased region" description="Low complexity" evidence="1">
    <location>
        <begin position="766"/>
        <end position="779"/>
    </location>
</feature>
<feature type="chain" id="PRO_5012301549" evidence="3">
    <location>
        <begin position="32"/>
        <end position="2391"/>
    </location>
</feature>
<evidence type="ECO:0000313" key="5">
    <source>
        <dbReference type="Proteomes" id="UP000186309"/>
    </source>
</evidence>
<gene>
    <name evidence="4" type="ORF">BSF38_05604</name>
</gene>
<protein>
    <submittedName>
        <fullName evidence="4">Uncharacterized protein</fullName>
    </submittedName>
</protein>
<feature type="signal peptide" evidence="3">
    <location>
        <begin position="1"/>
        <end position="31"/>
    </location>
</feature>
<sequence length="2391" mass="257557">MAPARFIAVSRLLLVGLGTIVLTAAARSADALPEVVRVPIPSKRVANFFPADTPLRLMTPREFDALVKTAEERVRRSDSGQPRLVRARHSARFSAGLLNGRSELVIANASQGSAMLPLEPWSPALLADVKSGATIGALSSGKTALWLEPPKSTDATSETTITLEWELRARPDSRGRLFALALPGDETSSLTLDAPKGWAPSGPSGRREGPVAGPGTDRELWRFHGRPAECELRLVDLEEKKDESNQPHVWVGGPTRIDLGAGGGKEARTVNFTTAWSVQTDSSETREFSAELAPELELLGVVGPNVREFHLDPRTEQGASRVTVTLAGNSQTVSTVEFQAHVRAPVEGTWTVPSIRPLPPAVWTGGATSITLDEFHTVRACRERDGRRIPPSSADPQSAAQLVFESFAPGPVADLTFRGAGTETPYVVRGRLFVRQSSTRLECEFDGLGSGGSASEYDVELPPNWILDRVQVSGVDDAVSWHQTVRPDGSILLRVLAPPADASAEGRSLTLSAGATVAPGRGPLALPRVRLVKGTIADEAWVALVDEPTLLTPISTSGLAWIDPAQVKGLLPPSMTPPSDLRPALGWRWTADAAEAMIDRQRVEQERQGWIHVKARIEDQGRRLAVSGRITVTGGREGLESLPIWIDLSPNAALSWTFSDPATGRKIATTPLSESARRKLGLPRSGVALELAATRPTSGRTAVDFRAETPWTGQGRVPLPCLPNAFAPRGVVVVEIPHRMRSKVVTKELSRIEASLAGRLAPGPGPSTTAVASPSTSSPSSPYWTAHALTYWKPGCTLDLATEELTPAMIRGVVHDARLTTLVYPQGRWLNRLRLVVGADQLDAIPLKLPADAELARVRLDGLDVAPTLDQGNLSIPPPRARNEKTRTIELDYYVNVGRSFDRRAIRPAVPDFGLPCLSFGWELVLPADWEIDRAGQGFVMNTMDEAVGWPFGSLGFPRPRWPGRRPTPVLGEEGLRALDEQLTNAASRELTFSEWFTRWDSGSFPVVIDRLSLVAEGYGPRTPCQPAQRDPSGSSVSLRTLRQNGLALVLVDDTLVVTSRREAGLADAATTWRDAVAEALFWGADRTDRFQSAARWRGEASSSDPTAARRERQLPGWSTWRLSSSGWPGQDSHVQTIDRTSRIVPGWLTAVLIVLVGLKGGRSPRRGLIVPMLLMTAAVVVHDRTRVAPAPLSAGLFLGALGLLLIRLGRLLRTTLGGARAGLRSNHGRTPFLKRTGARVATLLAATAACLAIPPALAVLDVEKPIIALIPYDGVYDRSIPPGRIVVRQEDYQRLARIAEPPPAAAGSELAILSAEHHAKRSKDREVAVVSDYTLKLGPGSVAFDFPVSGARDIEATVDDQSAPVLIAPGGERGVVTVAGSRTVRLQLRRTTVPALDGAMEVLDLKINPSPLARLILDQPPGFRPVQHLGARGKVVAKGDQTIHANLGPVDRIEISWTSAEPVLDQPSASVESIVLWDLDPAGERVRARLTYRPRRRTSTIRIAMEPGLIPREIQVPGLVDSSWGGTPQNPEWIARVDPPIQDRTTVVLDFWRPLQATTASRPGEPVDPSGAITRRFPKMEPLGVDRDSGLLAVRRPGHWTGRLEPIKGAEPLSDESFVRAWGTLPDDALTFAGTVRFNARDAVEFRTGPTPLRLKMKPSVQLRLDSGRIDCQIEAELTEISGLLDHLAFQIPEPLIVLGVESEGMTDWSRPAGRPLQVRFDHVELMSRRAIKIKIKGWIPVTELDAKAKPQQFRTPLPWIVLPGASTAPGSLIVVSKAPAELPATPGGVVLLSSGPAEAGGPGSRQVYRIDDPTKAAELRWSPPPPRVNVSVLSQMTIHPDSAEWIAILRYDVAGGSLDAIHLEIPAIWAAKAQLQLAGQDHQLTTVLRDQSTFWLITPERPIWGSQRLVLRSSVPIASEQEVKFPEVTPRGQGAADAWLGLVFATASPLTIAGSAGLQSIAYTSRFQAEEFGAAAGITTRGFHVERANWWLKVQAPRRAEASRVADDDSARVKTAEVIYVLSPDGSLLGRASYQTEPRTGQFLTVDLPAEGVPTWATVEGTAVEPLLAEGGRWMIPLEEQTTQCVTVVWNEGPAADPARSRSLGLPRAGTGRASTLVGVHLPPERVLKPALSGLEIVGSERVEQERSDQIAQRITEFLAEMDRGSGRDRERLTSLLINHELAIRTVEHALQAVSRRGADRARRDRAARELEVVKSSRAAVVEAVRSAGLDEQIESARVYLGLSDKGAGAQTLGVPEPTGVDRIRKLGKPTFLIGSMPGLQEPPVQVEVVVDGPTWYAGSSADRARSMLLLVLLLGLGVTGLTTARLAGAQSLMIAACLALAALAGGPPGLALAAAAVAVGWSSAAPWRTRVPADRVESTLGSSLVSSR</sequence>
<dbReference type="RefSeq" id="WP_076350303.1">
    <property type="nucleotide sequence ID" value="NZ_CP019082.1"/>
</dbReference>
<keyword evidence="3" id="KW-0732">Signal</keyword>
<feature type="transmembrane region" description="Helical" evidence="2">
    <location>
        <begin position="2310"/>
        <end position="2330"/>
    </location>
</feature>
<keyword evidence="2" id="KW-0812">Transmembrane</keyword>
<dbReference type="EMBL" id="CP019082">
    <property type="protein sequence ID" value="APW64015.1"/>
    <property type="molecule type" value="Genomic_DNA"/>
</dbReference>
<proteinExistence type="predicted"/>
<evidence type="ECO:0000313" key="4">
    <source>
        <dbReference type="EMBL" id="APW64015.1"/>
    </source>
</evidence>
<evidence type="ECO:0000256" key="2">
    <source>
        <dbReference type="SAM" id="Phobius"/>
    </source>
</evidence>
<reference evidence="5" key="1">
    <citation type="submission" date="2016-12" db="EMBL/GenBank/DDBJ databases">
        <title>Comparative genomics of four Isosphaeraceae planctomycetes: a common pool of plasmids and glycoside hydrolase genes.</title>
        <authorList>
            <person name="Ivanova A."/>
        </authorList>
    </citation>
    <scope>NUCLEOTIDE SEQUENCE [LARGE SCALE GENOMIC DNA]</scope>
    <source>
        <strain evidence="5">PX4</strain>
    </source>
</reference>
<evidence type="ECO:0000256" key="1">
    <source>
        <dbReference type="SAM" id="MobiDB-lite"/>
    </source>
</evidence>
<organism evidence="4 5">
    <name type="scientific">Paludisphaera borealis</name>
    <dbReference type="NCBI Taxonomy" id="1387353"/>
    <lineage>
        <taxon>Bacteria</taxon>
        <taxon>Pseudomonadati</taxon>
        <taxon>Planctomycetota</taxon>
        <taxon>Planctomycetia</taxon>
        <taxon>Isosphaerales</taxon>
        <taxon>Isosphaeraceae</taxon>
        <taxon>Paludisphaera</taxon>
    </lineage>
</organism>
<accession>A0A1U7CYK3</accession>
<feature type="region of interest" description="Disordered" evidence="1">
    <location>
        <begin position="188"/>
        <end position="219"/>
    </location>
</feature>
<dbReference type="OrthoDB" id="207197at2"/>
<name>A0A1U7CYK3_9BACT</name>
<keyword evidence="2" id="KW-1133">Transmembrane helix</keyword>
<keyword evidence="2" id="KW-0472">Membrane</keyword>
<feature type="transmembrane region" description="Helical" evidence="2">
    <location>
        <begin position="2336"/>
        <end position="2364"/>
    </location>
</feature>
<dbReference type="Proteomes" id="UP000186309">
    <property type="component" value="Chromosome"/>
</dbReference>
<evidence type="ECO:0000256" key="3">
    <source>
        <dbReference type="SAM" id="SignalP"/>
    </source>
</evidence>
<dbReference type="KEGG" id="pbor:BSF38_05604"/>